<reference evidence="5" key="1">
    <citation type="submission" date="2018-05" db="EMBL/GenBank/DDBJ databases">
        <title>Micromonospora globispora sp. nov. and Micromonospora rugosa sp. nov., isolated from marine sediment.</title>
        <authorList>
            <person name="Carro L."/>
            <person name="Aysel V."/>
            <person name="Cetin D."/>
            <person name="Igual J.M."/>
            <person name="Klenk H.-P."/>
            <person name="Trujillo M.E."/>
            <person name="Sahin N."/>
        </authorList>
    </citation>
    <scope>NUCLEOTIDE SEQUENCE [LARGE SCALE GENOMIC DNA]</scope>
    <source>
        <strain evidence="5">S2904</strain>
    </source>
</reference>
<keyword evidence="2" id="KW-0325">Glycoprotein</keyword>
<dbReference type="PANTHER" id="PTHR10605:SF56">
    <property type="entry name" value="BIFUNCTIONAL HEPARAN SULFATE N-DEACETYLASE_N-SULFOTRANSFERASE"/>
    <property type="match status" value="1"/>
</dbReference>
<organism evidence="4 5">
    <name type="scientific">Micromonospora globispora</name>
    <dbReference type="NCBI Taxonomy" id="1450148"/>
    <lineage>
        <taxon>Bacteria</taxon>
        <taxon>Bacillati</taxon>
        <taxon>Actinomycetota</taxon>
        <taxon>Actinomycetes</taxon>
        <taxon>Micromonosporales</taxon>
        <taxon>Micromonosporaceae</taxon>
        <taxon>Micromonospora</taxon>
    </lineage>
</organism>
<keyword evidence="1 4" id="KW-0808">Transferase</keyword>
<dbReference type="Pfam" id="PF00685">
    <property type="entry name" value="Sulfotransfer_1"/>
    <property type="match status" value="1"/>
</dbReference>
<dbReference type="InterPro" id="IPR000863">
    <property type="entry name" value="Sulfotransferase_dom"/>
</dbReference>
<evidence type="ECO:0000256" key="1">
    <source>
        <dbReference type="ARBA" id="ARBA00022679"/>
    </source>
</evidence>
<keyword evidence="5" id="KW-1185">Reference proteome</keyword>
<gene>
    <name evidence="4" type="ORF">DLJ46_04065</name>
</gene>
<evidence type="ECO:0000259" key="3">
    <source>
        <dbReference type="Pfam" id="PF00685"/>
    </source>
</evidence>
<comment type="caution">
    <text evidence="4">The sequence shown here is derived from an EMBL/GenBank/DDBJ whole genome shotgun (WGS) entry which is preliminary data.</text>
</comment>
<dbReference type="SUPFAM" id="SSF52540">
    <property type="entry name" value="P-loop containing nucleoside triphosphate hydrolases"/>
    <property type="match status" value="1"/>
</dbReference>
<evidence type="ECO:0000313" key="4">
    <source>
        <dbReference type="EMBL" id="PWU51988.1"/>
    </source>
</evidence>
<dbReference type="InterPro" id="IPR037359">
    <property type="entry name" value="NST/OST"/>
</dbReference>
<dbReference type="OrthoDB" id="4508169at2"/>
<evidence type="ECO:0000256" key="2">
    <source>
        <dbReference type="ARBA" id="ARBA00023180"/>
    </source>
</evidence>
<dbReference type="Proteomes" id="UP000245683">
    <property type="component" value="Unassembled WGS sequence"/>
</dbReference>
<evidence type="ECO:0000313" key="5">
    <source>
        <dbReference type="Proteomes" id="UP000245683"/>
    </source>
</evidence>
<dbReference type="AlphaFoldDB" id="A0A317KJP0"/>
<name>A0A317KJP0_9ACTN</name>
<dbReference type="EMBL" id="QGSV01000078">
    <property type="protein sequence ID" value="PWU51988.1"/>
    <property type="molecule type" value="Genomic_DNA"/>
</dbReference>
<dbReference type="InterPro" id="IPR027417">
    <property type="entry name" value="P-loop_NTPase"/>
</dbReference>
<sequence>MTVAKEQALRAVRTVSRTVGRLTAGSRMTPGFLIVGAQRCGTTSLFKTLSQHPGVLPPAYHKGVHYFDMDYQRGMSWYLGHFPTTAKGEAVREQLGVRGITGESSPFYMFHPLAGQRITEDLPGVKLLVLLRDPVERAYSAHSHELARGYETESSFERALELEGERTAGERERMTADPTYLSYHLQHNAYLARGRYIEQLERLETLVGRERLHVIDSDDFFADPRPAFDAVCDFLELPRRADIAFGKHNSRSRSPMSAELRARLEEHFAPYDERLATWWGRVPSWRR</sequence>
<proteinExistence type="predicted"/>
<dbReference type="RefSeq" id="WP_109943318.1">
    <property type="nucleotide sequence ID" value="NZ_QGGF01000040.1"/>
</dbReference>
<feature type="domain" description="Sulfotransferase" evidence="3">
    <location>
        <begin position="32"/>
        <end position="238"/>
    </location>
</feature>
<protein>
    <submittedName>
        <fullName evidence="4">Sulfotransferase</fullName>
    </submittedName>
</protein>
<accession>A0A317KJP0</accession>
<dbReference type="GO" id="GO:0008146">
    <property type="term" value="F:sulfotransferase activity"/>
    <property type="evidence" value="ECO:0007669"/>
    <property type="project" value="InterPro"/>
</dbReference>
<dbReference type="PANTHER" id="PTHR10605">
    <property type="entry name" value="HEPARAN SULFATE SULFOTRANSFERASE"/>
    <property type="match status" value="1"/>
</dbReference>
<dbReference type="Gene3D" id="3.40.50.300">
    <property type="entry name" value="P-loop containing nucleotide triphosphate hydrolases"/>
    <property type="match status" value="1"/>
</dbReference>